<dbReference type="InterPro" id="IPR006115">
    <property type="entry name" value="6PGDH_NADP-bd"/>
</dbReference>
<evidence type="ECO:0000313" key="3">
    <source>
        <dbReference type="EMBL" id="CAL4076295.1"/>
    </source>
</evidence>
<evidence type="ECO:0000259" key="2">
    <source>
        <dbReference type="Pfam" id="PF14833"/>
    </source>
</evidence>
<dbReference type="InterPro" id="IPR036291">
    <property type="entry name" value="NAD(P)-bd_dom_sf"/>
</dbReference>
<evidence type="ECO:0008006" key="5">
    <source>
        <dbReference type="Google" id="ProtNLM"/>
    </source>
</evidence>
<dbReference type="GO" id="GO:0051287">
    <property type="term" value="F:NAD binding"/>
    <property type="evidence" value="ECO:0007669"/>
    <property type="project" value="InterPro"/>
</dbReference>
<dbReference type="GO" id="GO:0006574">
    <property type="term" value="P:L-valine catabolic process"/>
    <property type="evidence" value="ECO:0007669"/>
    <property type="project" value="TreeGrafter"/>
</dbReference>
<dbReference type="GO" id="GO:0008442">
    <property type="term" value="F:3-hydroxyisobutyrate dehydrogenase activity"/>
    <property type="evidence" value="ECO:0007669"/>
    <property type="project" value="TreeGrafter"/>
</dbReference>
<accession>A0AAV2QBE0</accession>
<dbReference type="EMBL" id="CAXKWB010005019">
    <property type="protein sequence ID" value="CAL4076295.1"/>
    <property type="molecule type" value="Genomic_DNA"/>
</dbReference>
<comment type="caution">
    <text evidence="3">The sequence shown here is derived from an EMBL/GenBank/DDBJ whole genome shotgun (WGS) entry which is preliminary data.</text>
</comment>
<dbReference type="Pfam" id="PF14833">
    <property type="entry name" value="NAD_binding_11"/>
    <property type="match status" value="1"/>
</dbReference>
<feature type="domain" description="6-phosphogluconate dehydrogenase NADP-binding" evidence="1">
    <location>
        <begin position="29"/>
        <end position="189"/>
    </location>
</feature>
<name>A0AAV2QBE0_MEGNR</name>
<dbReference type="InterPro" id="IPR008927">
    <property type="entry name" value="6-PGluconate_DH-like_C_sf"/>
</dbReference>
<reference evidence="3 4" key="1">
    <citation type="submission" date="2024-05" db="EMBL/GenBank/DDBJ databases">
        <authorList>
            <person name="Wallberg A."/>
        </authorList>
    </citation>
    <scope>NUCLEOTIDE SEQUENCE [LARGE SCALE GENOMIC DNA]</scope>
</reference>
<dbReference type="PANTHER" id="PTHR22981">
    <property type="entry name" value="3-HYDROXYISOBUTYRATE DEHYDROGENASE-RELATED"/>
    <property type="match status" value="1"/>
</dbReference>
<sequence length="348" mass="38103">MWSRIRVTSPFLRRVVSHRSFTTATKDTRIGIVGCGNVGQAVTKNLIGAGFNVVSAYDIDTTRVSALGSSKIKEAKTPREVVENVDVLITGLPIPSAVRAASEGPDGILEGLTKDKIWIDHSTTDYEQTLSYNSIALDKGAHILEAPITGGMRALKKGNMVVFIGGEKALSDAMQPILQVNYSAVYYIGPMGTAMITKVVSNMLNAVGLIAAGEALMLAKKSGIDMKTYWEAIRVSSGNSFVWETGVPEVYTAKYDPSFSMELHCKDLQLGHEFAQKFRVPMAMNQLALSIFRQAQYQYGDDAGCYSAPKLLEDALQTPLQDERFKNWTFDNDIINGNVVTKHYGVEE</sequence>
<keyword evidence="4" id="KW-1185">Reference proteome</keyword>
<dbReference type="SUPFAM" id="SSF48179">
    <property type="entry name" value="6-phosphogluconate dehydrogenase C-terminal domain-like"/>
    <property type="match status" value="1"/>
</dbReference>
<dbReference type="InterPro" id="IPR029752">
    <property type="entry name" value="D-isomer_DH_CS1"/>
</dbReference>
<dbReference type="PROSITE" id="PS00065">
    <property type="entry name" value="D_2_HYDROXYACID_DH_1"/>
    <property type="match status" value="1"/>
</dbReference>
<gene>
    <name evidence="3" type="ORF">MNOR_LOCUS10103</name>
</gene>
<dbReference type="PANTHER" id="PTHR22981:SF84">
    <property type="entry name" value="3-HYDROXYISOBUTYRATE DEHYDROGENASE"/>
    <property type="match status" value="1"/>
</dbReference>
<feature type="domain" description="3-hydroxyisobutyrate dehydrogenase-like NAD-binding" evidence="2">
    <location>
        <begin position="192"/>
        <end position="305"/>
    </location>
</feature>
<dbReference type="SUPFAM" id="SSF51735">
    <property type="entry name" value="NAD(P)-binding Rossmann-fold domains"/>
    <property type="match status" value="1"/>
</dbReference>
<dbReference type="InterPro" id="IPR029154">
    <property type="entry name" value="HIBADH-like_NADP-bd"/>
</dbReference>
<dbReference type="AlphaFoldDB" id="A0AAV2QBE0"/>
<dbReference type="Pfam" id="PF03446">
    <property type="entry name" value="NAD_binding_2"/>
    <property type="match status" value="1"/>
</dbReference>
<dbReference type="Proteomes" id="UP001497623">
    <property type="component" value="Unassembled WGS sequence"/>
</dbReference>
<dbReference type="Gene3D" id="1.10.1040.10">
    <property type="entry name" value="N-(1-d-carboxylethyl)-l-norvaline Dehydrogenase, domain 2"/>
    <property type="match status" value="1"/>
</dbReference>
<organism evidence="3 4">
    <name type="scientific">Meganyctiphanes norvegica</name>
    <name type="common">Northern krill</name>
    <name type="synonym">Thysanopoda norvegica</name>
    <dbReference type="NCBI Taxonomy" id="48144"/>
    <lineage>
        <taxon>Eukaryota</taxon>
        <taxon>Metazoa</taxon>
        <taxon>Ecdysozoa</taxon>
        <taxon>Arthropoda</taxon>
        <taxon>Crustacea</taxon>
        <taxon>Multicrustacea</taxon>
        <taxon>Malacostraca</taxon>
        <taxon>Eumalacostraca</taxon>
        <taxon>Eucarida</taxon>
        <taxon>Euphausiacea</taxon>
        <taxon>Euphausiidae</taxon>
        <taxon>Meganyctiphanes</taxon>
    </lineage>
</organism>
<dbReference type="Gene3D" id="3.40.50.720">
    <property type="entry name" value="NAD(P)-binding Rossmann-like Domain"/>
    <property type="match status" value="1"/>
</dbReference>
<protein>
    <recommendedName>
        <fullName evidence="5">3-hydroxyisobutyrate dehydrogenase</fullName>
    </recommendedName>
</protein>
<proteinExistence type="predicted"/>
<dbReference type="InterPro" id="IPR013328">
    <property type="entry name" value="6PGD_dom2"/>
</dbReference>
<evidence type="ECO:0000259" key="1">
    <source>
        <dbReference type="Pfam" id="PF03446"/>
    </source>
</evidence>
<evidence type="ECO:0000313" key="4">
    <source>
        <dbReference type="Proteomes" id="UP001497623"/>
    </source>
</evidence>
<dbReference type="GO" id="GO:0050661">
    <property type="term" value="F:NADP binding"/>
    <property type="evidence" value="ECO:0007669"/>
    <property type="project" value="InterPro"/>
</dbReference>
<dbReference type="GO" id="GO:0005739">
    <property type="term" value="C:mitochondrion"/>
    <property type="evidence" value="ECO:0007669"/>
    <property type="project" value="TreeGrafter"/>
</dbReference>